<evidence type="ECO:0000313" key="10">
    <source>
        <dbReference type="Proteomes" id="UP000198771"/>
    </source>
</evidence>
<dbReference type="GO" id="GO:0006355">
    <property type="term" value="P:regulation of DNA-templated transcription"/>
    <property type="evidence" value="ECO:0007669"/>
    <property type="project" value="InterPro"/>
</dbReference>
<dbReference type="InterPro" id="IPR039418">
    <property type="entry name" value="LexA-like"/>
</dbReference>
<keyword evidence="4 7" id="KW-0068">Autocatalytic cleavage</keyword>
<keyword evidence="5" id="KW-0234">DNA repair</keyword>
<evidence type="ECO:0000259" key="8">
    <source>
        <dbReference type="Pfam" id="PF00717"/>
    </source>
</evidence>
<dbReference type="InterPro" id="IPR036286">
    <property type="entry name" value="LexA/Signal_pep-like_sf"/>
</dbReference>
<comment type="similarity">
    <text evidence="1 7">Belongs to the peptidase S24 family.</text>
</comment>
<proteinExistence type="inferred from homology"/>
<accession>A0A1G6ESQ0</accession>
<dbReference type="InterPro" id="IPR015927">
    <property type="entry name" value="Peptidase_S24_S26A/B/C"/>
</dbReference>
<reference evidence="9 10" key="1">
    <citation type="submission" date="2016-10" db="EMBL/GenBank/DDBJ databases">
        <authorList>
            <person name="de Groot N.N."/>
        </authorList>
    </citation>
    <scope>NUCLEOTIDE SEQUENCE [LARGE SCALE GENOMIC DNA]</scope>
    <source>
        <strain evidence="9 10">ASO4-2</strain>
    </source>
</reference>
<dbReference type="InterPro" id="IPR006197">
    <property type="entry name" value="Peptidase_S24_LexA"/>
</dbReference>
<evidence type="ECO:0000256" key="7">
    <source>
        <dbReference type="RuleBase" id="RU003991"/>
    </source>
</evidence>
<dbReference type="GO" id="GO:0006281">
    <property type="term" value="P:DNA repair"/>
    <property type="evidence" value="ECO:0007669"/>
    <property type="project" value="UniProtKB-KW"/>
</dbReference>
<name>A0A1G6ESQ0_9BACT</name>
<dbReference type="CDD" id="cd06529">
    <property type="entry name" value="S24_LexA-like"/>
    <property type="match status" value="1"/>
</dbReference>
<dbReference type="AlphaFoldDB" id="A0A1G6ESQ0"/>
<evidence type="ECO:0000256" key="2">
    <source>
        <dbReference type="ARBA" id="ARBA00022763"/>
    </source>
</evidence>
<keyword evidence="2" id="KW-0227">DNA damage</keyword>
<organism evidence="9 10">
    <name type="scientific">Desulfonatronum thiosulfatophilum</name>
    <dbReference type="NCBI Taxonomy" id="617002"/>
    <lineage>
        <taxon>Bacteria</taxon>
        <taxon>Pseudomonadati</taxon>
        <taxon>Thermodesulfobacteriota</taxon>
        <taxon>Desulfovibrionia</taxon>
        <taxon>Desulfovibrionales</taxon>
        <taxon>Desulfonatronaceae</taxon>
        <taxon>Desulfonatronum</taxon>
    </lineage>
</organism>
<keyword evidence="3 7" id="KW-0378">Hydrolase</keyword>
<dbReference type="GO" id="GO:0009432">
    <property type="term" value="P:SOS response"/>
    <property type="evidence" value="ECO:0007669"/>
    <property type="project" value="UniProtKB-KW"/>
</dbReference>
<dbReference type="PANTHER" id="PTHR33516">
    <property type="entry name" value="LEXA REPRESSOR"/>
    <property type="match status" value="1"/>
</dbReference>
<evidence type="ECO:0000313" key="9">
    <source>
        <dbReference type="EMBL" id="SDB60484.1"/>
    </source>
</evidence>
<evidence type="ECO:0000256" key="6">
    <source>
        <dbReference type="ARBA" id="ARBA00023236"/>
    </source>
</evidence>
<evidence type="ECO:0000256" key="4">
    <source>
        <dbReference type="ARBA" id="ARBA00022813"/>
    </source>
</evidence>
<dbReference type="PRINTS" id="PR00726">
    <property type="entry name" value="LEXASERPTASE"/>
</dbReference>
<dbReference type="EMBL" id="FMXO01000022">
    <property type="protein sequence ID" value="SDB60484.1"/>
    <property type="molecule type" value="Genomic_DNA"/>
</dbReference>
<keyword evidence="10" id="KW-1185">Reference proteome</keyword>
<keyword evidence="6" id="KW-0742">SOS response</keyword>
<feature type="domain" description="Peptidase S24/S26A/S26B/S26C" evidence="8">
    <location>
        <begin position="28"/>
        <end position="144"/>
    </location>
</feature>
<dbReference type="STRING" id="617002.SAMN05660653_03105"/>
<dbReference type="Proteomes" id="UP000198771">
    <property type="component" value="Unassembled WGS sequence"/>
</dbReference>
<evidence type="ECO:0000256" key="3">
    <source>
        <dbReference type="ARBA" id="ARBA00022801"/>
    </source>
</evidence>
<dbReference type="GO" id="GO:0016787">
    <property type="term" value="F:hydrolase activity"/>
    <property type="evidence" value="ECO:0007669"/>
    <property type="project" value="UniProtKB-KW"/>
</dbReference>
<dbReference type="Pfam" id="PF00717">
    <property type="entry name" value="Peptidase_S24"/>
    <property type="match status" value="1"/>
</dbReference>
<evidence type="ECO:0000256" key="5">
    <source>
        <dbReference type="ARBA" id="ARBA00023204"/>
    </source>
</evidence>
<sequence>MIRTRFFAFSRELVLVSGIAPKTACTLPLYLSPVAAGFPSPADDFLEGRLDLNEHLIKNPTATYLVKVTGNSMRDVGIFSGDTLVVDKSIQADDGKIVIAVVFGEFTVKTLRVRNAKTSLVPANGTYPEIEVTPEMDCEIWGVVTSVIRKLF</sequence>
<dbReference type="Gene3D" id="2.10.109.10">
    <property type="entry name" value="Umud Fragment, subunit A"/>
    <property type="match status" value="1"/>
</dbReference>
<dbReference type="GO" id="GO:0003677">
    <property type="term" value="F:DNA binding"/>
    <property type="evidence" value="ECO:0007669"/>
    <property type="project" value="InterPro"/>
</dbReference>
<protein>
    <submittedName>
        <fullName evidence="9">DNA polymerase V</fullName>
    </submittedName>
</protein>
<dbReference type="OrthoDB" id="9802364at2"/>
<dbReference type="RefSeq" id="WP_092123732.1">
    <property type="nucleotide sequence ID" value="NZ_FMXO01000022.1"/>
</dbReference>
<dbReference type="NCBIfam" id="NF007621">
    <property type="entry name" value="PRK10276.1"/>
    <property type="match status" value="1"/>
</dbReference>
<dbReference type="PANTHER" id="PTHR33516:SF2">
    <property type="entry name" value="LEXA REPRESSOR-RELATED"/>
    <property type="match status" value="1"/>
</dbReference>
<gene>
    <name evidence="9" type="ORF">SAMN05660653_03105</name>
</gene>
<dbReference type="InterPro" id="IPR050077">
    <property type="entry name" value="LexA_repressor"/>
</dbReference>
<dbReference type="SUPFAM" id="SSF51306">
    <property type="entry name" value="LexA/Signal peptidase"/>
    <property type="match status" value="1"/>
</dbReference>
<evidence type="ECO:0000256" key="1">
    <source>
        <dbReference type="ARBA" id="ARBA00007484"/>
    </source>
</evidence>